<feature type="non-terminal residue" evidence="1">
    <location>
        <position position="69"/>
    </location>
</feature>
<dbReference type="EMBL" id="CAJVPU010016245">
    <property type="protein sequence ID" value="CAG8651966.1"/>
    <property type="molecule type" value="Genomic_DNA"/>
</dbReference>
<name>A0ACA9NFC2_9GLOM</name>
<dbReference type="Proteomes" id="UP000789702">
    <property type="component" value="Unassembled WGS sequence"/>
</dbReference>
<comment type="caution">
    <text evidence="1">The sequence shown here is derived from an EMBL/GenBank/DDBJ whole genome shotgun (WGS) entry which is preliminary data.</text>
</comment>
<keyword evidence="2" id="KW-1185">Reference proteome</keyword>
<evidence type="ECO:0000313" key="1">
    <source>
        <dbReference type="EMBL" id="CAG8651966.1"/>
    </source>
</evidence>
<proteinExistence type="predicted"/>
<organism evidence="1 2">
    <name type="scientific">Dentiscutata heterogama</name>
    <dbReference type="NCBI Taxonomy" id="1316150"/>
    <lineage>
        <taxon>Eukaryota</taxon>
        <taxon>Fungi</taxon>
        <taxon>Fungi incertae sedis</taxon>
        <taxon>Mucoromycota</taxon>
        <taxon>Glomeromycotina</taxon>
        <taxon>Glomeromycetes</taxon>
        <taxon>Diversisporales</taxon>
        <taxon>Gigasporaceae</taxon>
        <taxon>Dentiscutata</taxon>
    </lineage>
</organism>
<gene>
    <name evidence="1" type="ORF">DHETER_LOCUS9342</name>
</gene>
<sequence>MLEIVTLQFGHFSNYVGAHFWNTQEEYFSFDTGQHAQEIEVLHDTLFRAGVTQNGIETYTPRLMIYDLK</sequence>
<protein>
    <submittedName>
        <fullName evidence="1">2090_t:CDS:1</fullName>
    </submittedName>
</protein>
<reference evidence="1" key="1">
    <citation type="submission" date="2021-06" db="EMBL/GenBank/DDBJ databases">
        <authorList>
            <person name="Kallberg Y."/>
            <person name="Tangrot J."/>
            <person name="Rosling A."/>
        </authorList>
    </citation>
    <scope>NUCLEOTIDE SEQUENCE</scope>
    <source>
        <strain evidence="1">IL203A</strain>
    </source>
</reference>
<evidence type="ECO:0000313" key="2">
    <source>
        <dbReference type="Proteomes" id="UP000789702"/>
    </source>
</evidence>
<accession>A0ACA9NFC2</accession>